<dbReference type="InterPro" id="IPR036390">
    <property type="entry name" value="WH_DNA-bd_sf"/>
</dbReference>
<evidence type="ECO:0000313" key="5">
    <source>
        <dbReference type="EMBL" id="GEJ56022.1"/>
    </source>
</evidence>
<keyword evidence="2" id="KW-0238">DNA-binding</keyword>
<name>A0A7I9VHY6_9BACT</name>
<dbReference type="GO" id="GO:0003677">
    <property type="term" value="F:DNA binding"/>
    <property type="evidence" value="ECO:0007669"/>
    <property type="project" value="UniProtKB-KW"/>
</dbReference>
<accession>A0A7I9VHY6</accession>
<proteinExistence type="predicted"/>
<dbReference type="PROSITE" id="PS50987">
    <property type="entry name" value="HTH_ARSR_2"/>
    <property type="match status" value="1"/>
</dbReference>
<feature type="domain" description="HTH arsR-type" evidence="4">
    <location>
        <begin position="15"/>
        <end position="106"/>
    </location>
</feature>
<dbReference type="InterPro" id="IPR011991">
    <property type="entry name" value="ArsR-like_HTH"/>
</dbReference>
<evidence type="ECO:0000259" key="4">
    <source>
        <dbReference type="PROSITE" id="PS50987"/>
    </source>
</evidence>
<dbReference type="Proteomes" id="UP000503640">
    <property type="component" value="Unassembled WGS sequence"/>
</dbReference>
<evidence type="ECO:0000256" key="2">
    <source>
        <dbReference type="ARBA" id="ARBA00023125"/>
    </source>
</evidence>
<dbReference type="AlphaFoldDB" id="A0A7I9VHY6"/>
<dbReference type="NCBIfam" id="NF033788">
    <property type="entry name" value="HTH_metalloreg"/>
    <property type="match status" value="1"/>
</dbReference>
<organism evidence="5 6">
    <name type="scientific">Anaeromyxobacter diazotrophicus</name>
    <dbReference type="NCBI Taxonomy" id="2590199"/>
    <lineage>
        <taxon>Bacteria</taxon>
        <taxon>Pseudomonadati</taxon>
        <taxon>Myxococcota</taxon>
        <taxon>Myxococcia</taxon>
        <taxon>Myxococcales</taxon>
        <taxon>Cystobacterineae</taxon>
        <taxon>Anaeromyxobacteraceae</taxon>
        <taxon>Anaeromyxobacter</taxon>
    </lineage>
</organism>
<evidence type="ECO:0000256" key="3">
    <source>
        <dbReference type="ARBA" id="ARBA00023163"/>
    </source>
</evidence>
<dbReference type="SUPFAM" id="SSF46785">
    <property type="entry name" value="Winged helix' DNA-binding domain"/>
    <property type="match status" value="1"/>
</dbReference>
<dbReference type="InterPro" id="IPR001845">
    <property type="entry name" value="HTH_ArsR_DNA-bd_dom"/>
</dbReference>
<keyword evidence="1" id="KW-0805">Transcription regulation</keyword>
<dbReference type="GO" id="GO:0003700">
    <property type="term" value="F:DNA-binding transcription factor activity"/>
    <property type="evidence" value="ECO:0007669"/>
    <property type="project" value="InterPro"/>
</dbReference>
<gene>
    <name evidence="5" type="ORF">AMYX_07630</name>
</gene>
<dbReference type="PANTHER" id="PTHR43132:SF2">
    <property type="entry name" value="ARSENICAL RESISTANCE OPERON REPRESSOR ARSR-RELATED"/>
    <property type="match status" value="1"/>
</dbReference>
<keyword evidence="6" id="KW-1185">Reference proteome</keyword>
<dbReference type="InterPro" id="IPR036388">
    <property type="entry name" value="WH-like_DNA-bd_sf"/>
</dbReference>
<sequence>MAVGVKRQPQPALSTDPERARRVSEVLKAVAHPLRIRIVAILADGDENVTALSEKLQAPQAIVSQQLRILRSQGLVEAERENGFARYRLIEPNLRTLVACMEGCAR</sequence>
<reference evidence="6" key="1">
    <citation type="journal article" date="2020" name="Appl. Environ. Microbiol.">
        <title>Diazotrophic Anaeromyxobacter Isolates from Soils.</title>
        <authorList>
            <person name="Masuda Y."/>
            <person name="Yamanaka H."/>
            <person name="Xu Z.X."/>
            <person name="Shiratori Y."/>
            <person name="Aono T."/>
            <person name="Amachi S."/>
            <person name="Senoo K."/>
            <person name="Itoh H."/>
        </authorList>
    </citation>
    <scope>NUCLEOTIDE SEQUENCE [LARGE SCALE GENOMIC DNA]</scope>
    <source>
        <strain evidence="6">R267</strain>
    </source>
</reference>
<dbReference type="InterPro" id="IPR051011">
    <property type="entry name" value="Metal_resp_trans_reg"/>
</dbReference>
<comment type="caution">
    <text evidence="5">The sequence shown here is derived from an EMBL/GenBank/DDBJ whole genome shotgun (WGS) entry which is preliminary data.</text>
</comment>
<protein>
    <submittedName>
        <fullName evidence="5">Transcriptional regulator</fullName>
    </submittedName>
</protein>
<keyword evidence="3" id="KW-0804">Transcription</keyword>
<dbReference type="EMBL" id="BJTG01000002">
    <property type="protein sequence ID" value="GEJ56022.1"/>
    <property type="molecule type" value="Genomic_DNA"/>
</dbReference>
<dbReference type="Pfam" id="PF01022">
    <property type="entry name" value="HTH_5"/>
    <property type="match status" value="1"/>
</dbReference>
<dbReference type="Gene3D" id="1.10.10.10">
    <property type="entry name" value="Winged helix-like DNA-binding domain superfamily/Winged helix DNA-binding domain"/>
    <property type="match status" value="1"/>
</dbReference>
<evidence type="ECO:0000313" key="6">
    <source>
        <dbReference type="Proteomes" id="UP000503640"/>
    </source>
</evidence>
<dbReference type="CDD" id="cd00090">
    <property type="entry name" value="HTH_ARSR"/>
    <property type="match status" value="1"/>
</dbReference>
<evidence type="ECO:0000256" key="1">
    <source>
        <dbReference type="ARBA" id="ARBA00023015"/>
    </source>
</evidence>
<dbReference type="PRINTS" id="PR00778">
    <property type="entry name" value="HTHARSR"/>
</dbReference>
<dbReference type="SMART" id="SM00418">
    <property type="entry name" value="HTH_ARSR"/>
    <property type="match status" value="1"/>
</dbReference>
<dbReference type="PANTHER" id="PTHR43132">
    <property type="entry name" value="ARSENICAL RESISTANCE OPERON REPRESSOR ARSR-RELATED"/>
    <property type="match status" value="1"/>
</dbReference>